<evidence type="ECO:0000313" key="3">
    <source>
        <dbReference type="EMBL" id="GFR84145.1"/>
    </source>
</evidence>
<organism evidence="3 4">
    <name type="scientific">Elysia marginata</name>
    <dbReference type="NCBI Taxonomy" id="1093978"/>
    <lineage>
        <taxon>Eukaryota</taxon>
        <taxon>Metazoa</taxon>
        <taxon>Spiralia</taxon>
        <taxon>Lophotrochozoa</taxon>
        <taxon>Mollusca</taxon>
        <taxon>Gastropoda</taxon>
        <taxon>Heterobranchia</taxon>
        <taxon>Euthyneura</taxon>
        <taxon>Panpulmonata</taxon>
        <taxon>Sacoglossa</taxon>
        <taxon>Placobranchoidea</taxon>
        <taxon>Plakobranchidae</taxon>
        <taxon>Elysia</taxon>
    </lineage>
</organism>
<name>A0AAV4GGF9_9GAST</name>
<dbReference type="EMBL" id="BMAT01012045">
    <property type="protein sequence ID" value="GFR84145.1"/>
    <property type="molecule type" value="Genomic_DNA"/>
</dbReference>
<accession>A0AAV4GGF9</accession>
<evidence type="ECO:0000313" key="4">
    <source>
        <dbReference type="Proteomes" id="UP000762676"/>
    </source>
</evidence>
<protein>
    <submittedName>
        <fullName evidence="3">Uncharacterized protein</fullName>
    </submittedName>
</protein>
<dbReference type="Proteomes" id="UP000762676">
    <property type="component" value="Unassembled WGS sequence"/>
</dbReference>
<feature type="region of interest" description="Disordered" evidence="1">
    <location>
        <begin position="21"/>
        <end position="51"/>
    </location>
</feature>
<gene>
    <name evidence="3" type="ORF">ElyMa_005991100</name>
</gene>
<comment type="caution">
    <text evidence="3">The sequence shown here is derived from an EMBL/GenBank/DDBJ whole genome shotgun (WGS) entry which is preliminary data.</text>
</comment>
<feature type="chain" id="PRO_5043562457" evidence="2">
    <location>
        <begin position="21"/>
        <end position="359"/>
    </location>
</feature>
<dbReference type="AlphaFoldDB" id="A0AAV4GGF9"/>
<sequence length="359" mass="40436">MLILLWICLALQLFVSESTSRSTAVGPGSDPYPAESRHLTPTHGPTRPKIPADHFCSKISSDVYITQEGEDRTQEESVVCAETGPTVNLTFRFLNDHFNLTDCSITDSNVRYGPRNMPLEIASNGEVSYSMTNLDSALTMLMAVYVYGEEAVKDTKQIALRNTTVCVPHSYFTLYHNRNRTLLEHTANALYCSVHQSHQRCLYGQISLREPREDDKTYVASIEVEEAQNVSLTLSQVRKALEFLCRVRQGFDKKCVLGQLQRVESCIREDVLTIVHRKGQDWSYGILDPCRDLEVTAMCTFEILEVACTEKEARIMTSLMANYLRDPHCSLSNRAHTFGGWKINSLLLVAALATKLINV</sequence>
<reference evidence="3 4" key="1">
    <citation type="journal article" date="2021" name="Elife">
        <title>Chloroplast acquisition without the gene transfer in kleptoplastic sea slugs, Plakobranchus ocellatus.</title>
        <authorList>
            <person name="Maeda T."/>
            <person name="Takahashi S."/>
            <person name="Yoshida T."/>
            <person name="Shimamura S."/>
            <person name="Takaki Y."/>
            <person name="Nagai Y."/>
            <person name="Toyoda A."/>
            <person name="Suzuki Y."/>
            <person name="Arimoto A."/>
            <person name="Ishii H."/>
            <person name="Satoh N."/>
            <person name="Nishiyama T."/>
            <person name="Hasebe M."/>
            <person name="Maruyama T."/>
            <person name="Minagawa J."/>
            <person name="Obokata J."/>
            <person name="Shigenobu S."/>
        </authorList>
    </citation>
    <scope>NUCLEOTIDE SEQUENCE [LARGE SCALE GENOMIC DNA]</scope>
</reference>
<evidence type="ECO:0000256" key="1">
    <source>
        <dbReference type="SAM" id="MobiDB-lite"/>
    </source>
</evidence>
<keyword evidence="4" id="KW-1185">Reference proteome</keyword>
<keyword evidence="2" id="KW-0732">Signal</keyword>
<evidence type="ECO:0000256" key="2">
    <source>
        <dbReference type="SAM" id="SignalP"/>
    </source>
</evidence>
<feature type="signal peptide" evidence="2">
    <location>
        <begin position="1"/>
        <end position="20"/>
    </location>
</feature>
<proteinExistence type="predicted"/>